<comment type="caution">
    <text evidence="3">The sequence shown here is derived from an EMBL/GenBank/DDBJ whole genome shotgun (WGS) entry which is preliminary data.</text>
</comment>
<reference evidence="6 7" key="1">
    <citation type="submission" date="2015-11" db="EMBL/GenBank/DDBJ databases">
        <authorList>
            <consortium name="Pathogen Informatics"/>
        </authorList>
    </citation>
    <scope>NUCLEOTIDE SEQUENCE [LARGE SCALE GENOMIC DNA]</scope>
    <source>
        <strain evidence="4 6">006A-0059</strain>
        <strain evidence="3 7">006A-0191</strain>
    </source>
</reference>
<dbReference type="PANTHER" id="PTHR16301">
    <property type="entry name" value="IMPACT-RELATED"/>
    <property type="match status" value="1"/>
</dbReference>
<gene>
    <name evidence="3" type="primary">yigZ</name>
    <name evidence="5" type="ORF">CDQ78_07965</name>
    <name evidence="4" type="ORF">ERS686654_00652</name>
    <name evidence="3" type="ORF">ERS739220_00571</name>
</gene>
<dbReference type="InterPro" id="IPR020568">
    <property type="entry name" value="Ribosomal_Su5_D2-typ_SF"/>
</dbReference>
<evidence type="ECO:0000313" key="7">
    <source>
        <dbReference type="Proteomes" id="UP000052257"/>
    </source>
</evidence>
<dbReference type="Proteomes" id="UP000052257">
    <property type="component" value="Unassembled WGS sequence"/>
</dbReference>
<reference evidence="5 8" key="2">
    <citation type="submission" date="2017-06" db="EMBL/GenBank/DDBJ databases">
        <title>Updating the genomic taxonomy and epidemiology of Campylobacter hyointestinalis; discovery in New Zealand farmed ruminants.</title>
        <authorList>
            <person name="Wilkinson D.A."/>
            <person name="Fayaz A."/>
            <person name="Biggs P.J."/>
            <person name="Midwinter A.C."/>
        </authorList>
    </citation>
    <scope>NUCLEOTIDE SEQUENCE [LARGE SCALE GENOMIC DNA]</scope>
    <source>
        <strain evidence="5 8">S1614a</strain>
    </source>
</reference>
<keyword evidence="5" id="KW-0418">Kinase</keyword>
<dbReference type="Pfam" id="PF01205">
    <property type="entry name" value="Impact_N"/>
    <property type="match status" value="1"/>
</dbReference>
<protein>
    <submittedName>
        <fullName evidence="3 5">Phosphoenolpyruvate carboxykinase</fullName>
        <ecNumber evidence="3">4.1.1.49</ecNumber>
    </submittedName>
</protein>
<dbReference type="AlphaFoldDB" id="A0A2S5J889"/>
<accession>A0A0S4RQ81</accession>
<evidence type="ECO:0000313" key="6">
    <source>
        <dbReference type="Proteomes" id="UP000052237"/>
    </source>
</evidence>
<dbReference type="EMBL" id="NIQP01000008">
    <property type="protein sequence ID" value="PPB71160.1"/>
    <property type="molecule type" value="Genomic_DNA"/>
</dbReference>
<dbReference type="InterPro" id="IPR001498">
    <property type="entry name" value="Impact_N"/>
</dbReference>
<feature type="domain" description="Impact N-terminal" evidence="2">
    <location>
        <begin position="15"/>
        <end position="119"/>
    </location>
</feature>
<dbReference type="GO" id="GO:0005737">
    <property type="term" value="C:cytoplasm"/>
    <property type="evidence" value="ECO:0007669"/>
    <property type="project" value="TreeGrafter"/>
</dbReference>
<dbReference type="InterPro" id="IPR036956">
    <property type="entry name" value="Impact_N_sf"/>
</dbReference>
<evidence type="ECO:0000256" key="1">
    <source>
        <dbReference type="ARBA" id="ARBA00007665"/>
    </source>
</evidence>
<dbReference type="EMBL" id="FAVB01000002">
    <property type="protein sequence ID" value="CUU75501.1"/>
    <property type="molecule type" value="Genomic_DNA"/>
</dbReference>
<evidence type="ECO:0000313" key="3">
    <source>
        <dbReference type="EMBL" id="CUU74137.1"/>
    </source>
</evidence>
<organism evidence="3 7">
    <name type="scientific">Campylobacter hyointestinalis subsp. hyointestinalis</name>
    <dbReference type="NCBI Taxonomy" id="91352"/>
    <lineage>
        <taxon>Bacteria</taxon>
        <taxon>Pseudomonadati</taxon>
        <taxon>Campylobacterota</taxon>
        <taxon>Epsilonproteobacteria</taxon>
        <taxon>Campylobacterales</taxon>
        <taxon>Campylobacteraceae</taxon>
        <taxon>Campylobacter</taxon>
    </lineage>
</organism>
<dbReference type="GO" id="GO:0016301">
    <property type="term" value="F:kinase activity"/>
    <property type="evidence" value="ECO:0007669"/>
    <property type="project" value="UniProtKB-KW"/>
</dbReference>
<dbReference type="RefSeq" id="WP_059426139.1">
    <property type="nucleotide sequence ID" value="NZ_CP040464.1"/>
</dbReference>
<dbReference type="GO" id="GO:0006446">
    <property type="term" value="P:regulation of translational initiation"/>
    <property type="evidence" value="ECO:0007669"/>
    <property type="project" value="TreeGrafter"/>
</dbReference>
<keyword evidence="5" id="KW-0670">Pyruvate</keyword>
<dbReference type="SUPFAM" id="SSF54211">
    <property type="entry name" value="Ribosomal protein S5 domain 2-like"/>
    <property type="match status" value="1"/>
</dbReference>
<comment type="similarity">
    <text evidence="1">Belongs to the IMPACT family.</text>
</comment>
<dbReference type="Proteomes" id="UP000239685">
    <property type="component" value="Unassembled WGS sequence"/>
</dbReference>
<sequence>MFCIEQIYSQKQEIKKSTFISYLCPFYEFEHLHKQLKAEHPKAVHIVWAYRHYNKYLQIVENLSDDGEPKGSSGAPSLDALRGAGLIDAAVFIVRYFGGIKLGVGGLVRAYSSSVNLAIANAELIKFEIKDECRFFVPFALISRFLHYFEKSNLSDISKDFTLDGCEFEFKFTQNEFFDFWNFSKQFLQSGFSILAVPLSAKNLF</sequence>
<accession>A0A2S5J889</accession>
<evidence type="ECO:0000313" key="4">
    <source>
        <dbReference type="EMBL" id="CUU75501.1"/>
    </source>
</evidence>
<keyword evidence="5" id="KW-0808">Transferase</keyword>
<dbReference type="EC" id="4.1.1.49" evidence="3"/>
<name>A0A2S5J889_CAMHY</name>
<dbReference type="InterPro" id="IPR023582">
    <property type="entry name" value="Impact"/>
</dbReference>
<dbReference type="GO" id="GO:0004612">
    <property type="term" value="F:phosphoenolpyruvate carboxykinase (ATP) activity"/>
    <property type="evidence" value="ECO:0007669"/>
    <property type="project" value="UniProtKB-EC"/>
</dbReference>
<keyword evidence="3" id="KW-0456">Lyase</keyword>
<dbReference type="Proteomes" id="UP000052237">
    <property type="component" value="Unassembled WGS sequence"/>
</dbReference>
<dbReference type="Gene3D" id="3.30.230.30">
    <property type="entry name" value="Impact, N-terminal domain"/>
    <property type="match status" value="1"/>
</dbReference>
<proteinExistence type="inferred from homology"/>
<keyword evidence="6" id="KW-1185">Reference proteome</keyword>
<evidence type="ECO:0000313" key="5">
    <source>
        <dbReference type="EMBL" id="PPB71160.1"/>
    </source>
</evidence>
<evidence type="ECO:0000259" key="2">
    <source>
        <dbReference type="Pfam" id="PF01205"/>
    </source>
</evidence>
<evidence type="ECO:0000313" key="8">
    <source>
        <dbReference type="Proteomes" id="UP000239685"/>
    </source>
</evidence>
<dbReference type="EMBL" id="FAUW01000001">
    <property type="protein sequence ID" value="CUU74137.1"/>
    <property type="molecule type" value="Genomic_DNA"/>
</dbReference>
<dbReference type="PANTHER" id="PTHR16301:SF20">
    <property type="entry name" value="IMPACT FAMILY MEMBER YIGZ"/>
    <property type="match status" value="1"/>
</dbReference>